<dbReference type="Pfam" id="PF09084">
    <property type="entry name" value="NMT1"/>
    <property type="match status" value="1"/>
</dbReference>
<proteinExistence type="inferred from homology"/>
<dbReference type="PANTHER" id="PTHR30024:SF47">
    <property type="entry name" value="TAURINE-BINDING PERIPLASMIC PROTEIN"/>
    <property type="match status" value="1"/>
</dbReference>
<comment type="subcellular location">
    <subcellularLocation>
        <location evidence="1">Periplasm</location>
    </subcellularLocation>
</comment>
<evidence type="ECO:0000313" key="6">
    <source>
        <dbReference type="EMBL" id="RDG34574.1"/>
    </source>
</evidence>
<comment type="caution">
    <text evidence="6">The sequence shown here is derived from an EMBL/GenBank/DDBJ whole genome shotgun (WGS) entry which is preliminary data.</text>
</comment>
<dbReference type="PROSITE" id="PS51257">
    <property type="entry name" value="PROKAR_LIPOPROTEIN"/>
    <property type="match status" value="1"/>
</dbReference>
<evidence type="ECO:0000256" key="4">
    <source>
        <dbReference type="SAM" id="SignalP"/>
    </source>
</evidence>
<dbReference type="OrthoDB" id="8877897at2"/>
<feature type="signal peptide" evidence="4">
    <location>
        <begin position="1"/>
        <end position="19"/>
    </location>
</feature>
<comment type="similarity">
    <text evidence="2">Belongs to the bacterial solute-binding protein SsuA/TauA family.</text>
</comment>
<feature type="domain" description="SsuA/THI5-like" evidence="5">
    <location>
        <begin position="46"/>
        <end position="262"/>
    </location>
</feature>
<dbReference type="SUPFAM" id="SSF53850">
    <property type="entry name" value="Periplasmic binding protein-like II"/>
    <property type="match status" value="1"/>
</dbReference>
<keyword evidence="3 4" id="KW-0732">Signal</keyword>
<evidence type="ECO:0000313" key="7">
    <source>
        <dbReference type="Proteomes" id="UP000253741"/>
    </source>
</evidence>
<evidence type="ECO:0000259" key="5">
    <source>
        <dbReference type="Pfam" id="PF09084"/>
    </source>
</evidence>
<dbReference type="EMBL" id="QQNA01000308">
    <property type="protein sequence ID" value="RDG34574.1"/>
    <property type="molecule type" value="Genomic_DNA"/>
</dbReference>
<feature type="chain" id="PRO_5038708663" evidence="4">
    <location>
        <begin position="20"/>
        <end position="319"/>
    </location>
</feature>
<evidence type="ECO:0000256" key="3">
    <source>
        <dbReference type="ARBA" id="ARBA00022729"/>
    </source>
</evidence>
<protein>
    <submittedName>
        <fullName evidence="6">Nitrate ABC transporter substrate-binding protein</fullName>
    </submittedName>
</protein>
<sequence>MRRLLIGPTALALAAALTACGSSDSPGGRGDGGRAAITVGVIPIVDVAPLYLGEKRGFYRDRGIDLTLKTGQGGAAIVPGVISRQFQFGFSNVTSLLIAQSNKVPVRAVANGGASTGRDGADFGGITVGKDSTLKSAKDLAGRKVAVNTLKNIGDTSVRQSVRKAGGDPDRVTFVELAFDQMAAALDSGQVDAAWAVEPALSTIKGRGGRVIASNFVDVAPDLTVALYFTSAEYARRNPELVEKFRAATKESLSYATDHPDEVREILTTYTRIPEATLRAMTLPRWPQEPNRASIDALIALGTKDGIFKTAPDPDELLP</sequence>
<dbReference type="Gene3D" id="3.40.190.10">
    <property type="entry name" value="Periplasmic binding protein-like II"/>
    <property type="match status" value="2"/>
</dbReference>
<keyword evidence="7" id="KW-1185">Reference proteome</keyword>
<dbReference type="AlphaFoldDB" id="A0A370B3C7"/>
<dbReference type="InterPro" id="IPR015168">
    <property type="entry name" value="SsuA/THI5"/>
</dbReference>
<gene>
    <name evidence="6" type="ORF">DVH02_30040</name>
</gene>
<dbReference type="GO" id="GO:0042597">
    <property type="term" value="C:periplasmic space"/>
    <property type="evidence" value="ECO:0007669"/>
    <property type="project" value="UniProtKB-SubCell"/>
</dbReference>
<evidence type="ECO:0000256" key="1">
    <source>
        <dbReference type="ARBA" id="ARBA00004418"/>
    </source>
</evidence>
<reference evidence="6 7" key="1">
    <citation type="submission" date="2018-07" db="EMBL/GenBank/DDBJ databases">
        <title>Streptomyces species from bats.</title>
        <authorList>
            <person name="Dunlap C."/>
        </authorList>
    </citation>
    <scope>NUCLEOTIDE SEQUENCE [LARGE SCALE GENOMIC DNA]</scope>
    <source>
        <strain evidence="6 7">AC230</strain>
    </source>
</reference>
<dbReference type="RefSeq" id="WP_114627008.1">
    <property type="nucleotide sequence ID" value="NZ_QQNA01000308.1"/>
</dbReference>
<dbReference type="PANTHER" id="PTHR30024">
    <property type="entry name" value="ALIPHATIC SULFONATES-BINDING PROTEIN-RELATED"/>
    <property type="match status" value="1"/>
</dbReference>
<accession>A0A370B3C7</accession>
<organism evidence="6 7">
    <name type="scientific">Streptomyces corynorhini</name>
    <dbReference type="NCBI Taxonomy" id="2282652"/>
    <lineage>
        <taxon>Bacteria</taxon>
        <taxon>Bacillati</taxon>
        <taxon>Actinomycetota</taxon>
        <taxon>Actinomycetes</taxon>
        <taxon>Kitasatosporales</taxon>
        <taxon>Streptomycetaceae</taxon>
        <taxon>Streptomyces</taxon>
    </lineage>
</organism>
<name>A0A370B3C7_9ACTN</name>
<evidence type="ECO:0000256" key="2">
    <source>
        <dbReference type="ARBA" id="ARBA00010742"/>
    </source>
</evidence>
<dbReference type="Proteomes" id="UP000253741">
    <property type="component" value="Unassembled WGS sequence"/>
</dbReference>